<organism evidence="2 3">
    <name type="scientific">Natronoarchaeum philippinense</name>
    <dbReference type="NCBI Taxonomy" id="558529"/>
    <lineage>
        <taxon>Archaea</taxon>
        <taxon>Methanobacteriati</taxon>
        <taxon>Methanobacteriota</taxon>
        <taxon>Stenosarchaea group</taxon>
        <taxon>Halobacteria</taxon>
        <taxon>Halobacteriales</taxon>
        <taxon>Natronoarchaeaceae</taxon>
    </lineage>
</organism>
<keyword evidence="1" id="KW-1133">Transmembrane helix</keyword>
<reference evidence="2 3" key="1">
    <citation type="submission" date="2017-09" db="EMBL/GenBank/DDBJ databases">
        <authorList>
            <person name="Ehlers B."/>
            <person name="Leendertz F.H."/>
        </authorList>
    </citation>
    <scope>NUCLEOTIDE SEQUENCE [LARGE SCALE GENOMIC DNA]</scope>
    <source>
        <strain evidence="2 3">DSM 27208</strain>
    </source>
</reference>
<dbReference type="AlphaFoldDB" id="A0A285NA78"/>
<dbReference type="Proteomes" id="UP000219453">
    <property type="component" value="Unassembled WGS sequence"/>
</dbReference>
<name>A0A285NA78_NATPI</name>
<dbReference type="EMBL" id="OBEJ01000001">
    <property type="protein sequence ID" value="SNZ06340.1"/>
    <property type="molecule type" value="Genomic_DNA"/>
</dbReference>
<evidence type="ECO:0000256" key="1">
    <source>
        <dbReference type="SAM" id="Phobius"/>
    </source>
</evidence>
<evidence type="ECO:0000313" key="3">
    <source>
        <dbReference type="Proteomes" id="UP000219453"/>
    </source>
</evidence>
<gene>
    <name evidence="2" type="ORF">SAMN06269185_1135</name>
</gene>
<accession>A0A285NA78</accession>
<keyword evidence="1" id="KW-0472">Membrane</keyword>
<feature type="transmembrane region" description="Helical" evidence="1">
    <location>
        <begin position="12"/>
        <end position="30"/>
    </location>
</feature>
<keyword evidence="1" id="KW-0812">Transmembrane</keyword>
<keyword evidence="3" id="KW-1185">Reference proteome</keyword>
<protein>
    <submittedName>
        <fullName evidence="2">Uncharacterized protein</fullName>
    </submittedName>
</protein>
<proteinExistence type="predicted"/>
<feature type="transmembrane region" description="Helical" evidence="1">
    <location>
        <begin position="42"/>
        <end position="63"/>
    </location>
</feature>
<evidence type="ECO:0000313" key="2">
    <source>
        <dbReference type="EMBL" id="SNZ06340.1"/>
    </source>
</evidence>
<dbReference type="RefSeq" id="WP_097008074.1">
    <property type="nucleotide sequence ID" value="NZ_OBEJ01000001.1"/>
</dbReference>
<dbReference type="Pfam" id="PF25959">
    <property type="entry name" value="DUF7996"/>
    <property type="match status" value="1"/>
</dbReference>
<sequence length="73" mass="7795">MSDTASNGVRAQMLRALLVVAAGIVVPGLINRALHEVGLPTLGSFVFATGFFGMLVIVWYVWLRPLDIGGPIE</sequence>
<dbReference type="InterPro" id="IPR058309">
    <property type="entry name" value="DUF7996"/>
</dbReference>